<proteinExistence type="predicted"/>
<dbReference type="AlphaFoldDB" id="A0AAV2E9K2"/>
<evidence type="ECO:0000313" key="1">
    <source>
        <dbReference type="EMBL" id="CAL1382641.1"/>
    </source>
</evidence>
<gene>
    <name evidence="1" type="ORF">LTRI10_LOCUS23956</name>
</gene>
<sequence length="190" mass="21183">MFNHMIKYREEDCSGKLPFGPQITSLLAILGVDLRGKLTNREVHNDLQAQHVLRRTLSVLGPRKLAKVQGGDKAAKSGTDSEEEVNEVEDETWVKGKAAELTAVEISSLDKGKGVVKWSTKRKKSLRMDHVQEGIRLEKEGKSLIRDFTLALKGKKASSSCKRVNRVLFVPSEDAEVHPSEYASSAEYTY</sequence>
<reference evidence="1 2" key="1">
    <citation type="submission" date="2024-04" db="EMBL/GenBank/DDBJ databases">
        <authorList>
            <person name="Fracassetti M."/>
        </authorList>
    </citation>
    <scope>NUCLEOTIDE SEQUENCE [LARGE SCALE GENOMIC DNA]</scope>
</reference>
<dbReference type="EMBL" id="OZ034817">
    <property type="protein sequence ID" value="CAL1382641.1"/>
    <property type="molecule type" value="Genomic_DNA"/>
</dbReference>
<protein>
    <submittedName>
        <fullName evidence="1">Uncharacterized protein</fullName>
    </submittedName>
</protein>
<dbReference type="Proteomes" id="UP001497516">
    <property type="component" value="Chromosome 4"/>
</dbReference>
<evidence type="ECO:0000313" key="2">
    <source>
        <dbReference type="Proteomes" id="UP001497516"/>
    </source>
</evidence>
<keyword evidence="2" id="KW-1185">Reference proteome</keyword>
<accession>A0AAV2E9K2</accession>
<organism evidence="1 2">
    <name type="scientific">Linum trigynum</name>
    <dbReference type="NCBI Taxonomy" id="586398"/>
    <lineage>
        <taxon>Eukaryota</taxon>
        <taxon>Viridiplantae</taxon>
        <taxon>Streptophyta</taxon>
        <taxon>Embryophyta</taxon>
        <taxon>Tracheophyta</taxon>
        <taxon>Spermatophyta</taxon>
        <taxon>Magnoliopsida</taxon>
        <taxon>eudicotyledons</taxon>
        <taxon>Gunneridae</taxon>
        <taxon>Pentapetalae</taxon>
        <taxon>rosids</taxon>
        <taxon>fabids</taxon>
        <taxon>Malpighiales</taxon>
        <taxon>Linaceae</taxon>
        <taxon>Linum</taxon>
    </lineage>
</organism>
<name>A0AAV2E9K2_9ROSI</name>